<evidence type="ECO:0008006" key="2">
    <source>
        <dbReference type="Google" id="ProtNLM"/>
    </source>
</evidence>
<accession>A0A6C0DDG2</accession>
<dbReference type="AlphaFoldDB" id="A0A6C0DDG2"/>
<reference evidence="1" key="1">
    <citation type="journal article" date="2020" name="Nature">
        <title>Giant virus diversity and host interactions through global metagenomics.</title>
        <authorList>
            <person name="Schulz F."/>
            <person name="Roux S."/>
            <person name="Paez-Espino D."/>
            <person name="Jungbluth S."/>
            <person name="Walsh D.A."/>
            <person name="Denef V.J."/>
            <person name="McMahon K.D."/>
            <person name="Konstantinidis K.T."/>
            <person name="Eloe-Fadrosh E.A."/>
            <person name="Kyrpides N.C."/>
            <person name="Woyke T."/>
        </authorList>
    </citation>
    <scope>NUCLEOTIDE SEQUENCE</scope>
    <source>
        <strain evidence="1">GVMAG-M-3300023174-137</strain>
    </source>
</reference>
<proteinExistence type="predicted"/>
<sequence>MNDLTFCIPYYGKEQEHTKILETCIKQIRIFYPKNRILVCKTSDSHMPEHLPSNIEIYNTFVDGSHVIGAIELLIRECKTTHFLLCHDSMFIMKALPDQTNIPYYSLWHFFDCREDHPVMRCVMNDSLITEHNHIEHMYENEFNIRWAGIFGPAFGGTMAMLQEFWKILNINTNNIQPYLGRNGLMMCERYFALVITHLGYNTLSSLNGTIFHQPGCFEVTEIPNFDLMEYSNFFYKIWKRR</sequence>
<protein>
    <recommendedName>
        <fullName evidence="2">Glycosyltransferase</fullName>
    </recommendedName>
</protein>
<name>A0A6C0DDG2_9ZZZZ</name>
<evidence type="ECO:0000313" key="1">
    <source>
        <dbReference type="EMBL" id="QHT14441.1"/>
    </source>
</evidence>
<dbReference type="EMBL" id="MN739583">
    <property type="protein sequence ID" value="QHT14441.1"/>
    <property type="molecule type" value="Genomic_DNA"/>
</dbReference>
<organism evidence="1">
    <name type="scientific">viral metagenome</name>
    <dbReference type="NCBI Taxonomy" id="1070528"/>
    <lineage>
        <taxon>unclassified sequences</taxon>
        <taxon>metagenomes</taxon>
        <taxon>organismal metagenomes</taxon>
    </lineage>
</organism>